<proteinExistence type="inferred from homology"/>
<evidence type="ECO:0000313" key="7">
    <source>
        <dbReference type="EMBL" id="RII00172.1"/>
    </source>
</evidence>
<name>A0A399FY65_UNCN2</name>
<comment type="caution">
    <text evidence="7">The sequence shown here is derived from an EMBL/GenBank/DDBJ whole genome shotgun (WGS) entry which is preliminary data.</text>
</comment>
<feature type="domain" description="Thiolase N-terminal" evidence="5">
    <location>
        <begin position="4"/>
        <end position="278"/>
    </location>
</feature>
<evidence type="ECO:0000259" key="6">
    <source>
        <dbReference type="Pfam" id="PF02803"/>
    </source>
</evidence>
<keyword evidence="3 4" id="KW-0012">Acyltransferase</keyword>
<dbReference type="AlphaFoldDB" id="A0A399FY65"/>
<evidence type="ECO:0000256" key="3">
    <source>
        <dbReference type="ARBA" id="ARBA00023315"/>
    </source>
</evidence>
<keyword evidence="2 4" id="KW-0808">Transferase</keyword>
<protein>
    <submittedName>
        <fullName evidence="7">Thiolase family protein</fullName>
    </submittedName>
</protein>
<reference evidence="7 8" key="1">
    <citation type="submission" date="2018-08" db="EMBL/GenBank/DDBJ databases">
        <title>Draft genome of candidate division NPL-UPA2 bacterium Unc8 that adapted to ultra-basic serpentinizing groundwater.</title>
        <authorList>
            <person name="Ishii S."/>
            <person name="Suzuki S."/>
            <person name="Nealson K.H."/>
        </authorList>
    </citation>
    <scope>NUCLEOTIDE SEQUENCE [LARGE SCALE GENOMIC DNA]</scope>
    <source>
        <strain evidence="7">Unc8</strain>
    </source>
</reference>
<comment type="similarity">
    <text evidence="1 4">Belongs to the thiolase-like superfamily. Thiolase family.</text>
</comment>
<dbReference type="InterPro" id="IPR020617">
    <property type="entry name" value="Thiolase_C"/>
</dbReference>
<dbReference type="GO" id="GO:0016747">
    <property type="term" value="F:acyltransferase activity, transferring groups other than amino-acyl groups"/>
    <property type="evidence" value="ECO:0007669"/>
    <property type="project" value="InterPro"/>
</dbReference>
<dbReference type="SUPFAM" id="SSF53901">
    <property type="entry name" value="Thiolase-like"/>
    <property type="match status" value="2"/>
</dbReference>
<dbReference type="PANTHER" id="PTHR43365:SF1">
    <property type="entry name" value="ACETYL-COA C-ACYLTRANSFERASE"/>
    <property type="match status" value="1"/>
</dbReference>
<sequence>MRECVVVEGVRTPTGKSGWKGMAKGGQFANISAQDLLASAVEGLVEKVKQKCEKFKEEEIEDVAVACLSQIGEQGGNLGRIVALAAGLGKSVPGWTIDRQAPGGLQAINAQAQAIISGCGDIMIAAGVEHMSHYPMGSTVPGVEGAIFPMIVSERSQRSSAMSMPMGHAAEMVAEKYNLKREELDKFGLRSHQKAVKTMRDLKSYKKRVVPVTVLKGDKKEIIGEVDETPRPSALDNPEEAYEKMKTLKPSFNVEGMVTAGNSSGIADGAAAVMLMSGEKAKELGIKPLARIVSMAVAASDPHIMLLGPIPAMNKAFNRAGLQMKDIDVFEPNEAFASPVLAFCKEYGIAFDDERINPTGGAIALGHPIGASGVIYFLEMVHYLAENNLKYGIQTLSGGSGVGIATIVSRE</sequence>
<evidence type="ECO:0000256" key="2">
    <source>
        <dbReference type="ARBA" id="ARBA00022679"/>
    </source>
</evidence>
<evidence type="ECO:0000313" key="8">
    <source>
        <dbReference type="Proteomes" id="UP000266287"/>
    </source>
</evidence>
<dbReference type="NCBIfam" id="TIGR01930">
    <property type="entry name" value="AcCoA-C-Actrans"/>
    <property type="match status" value="1"/>
</dbReference>
<dbReference type="CDD" id="cd00751">
    <property type="entry name" value="thiolase"/>
    <property type="match status" value="1"/>
</dbReference>
<dbReference type="EMBL" id="NDHY01000006">
    <property type="protein sequence ID" value="RII00172.1"/>
    <property type="molecule type" value="Genomic_DNA"/>
</dbReference>
<dbReference type="InterPro" id="IPR002155">
    <property type="entry name" value="Thiolase"/>
</dbReference>
<dbReference type="InterPro" id="IPR016039">
    <property type="entry name" value="Thiolase-like"/>
</dbReference>
<dbReference type="PIRSF" id="PIRSF000429">
    <property type="entry name" value="Ac-CoA_Ac_transf"/>
    <property type="match status" value="1"/>
</dbReference>
<evidence type="ECO:0000259" key="5">
    <source>
        <dbReference type="Pfam" id="PF00108"/>
    </source>
</evidence>
<evidence type="ECO:0000256" key="4">
    <source>
        <dbReference type="RuleBase" id="RU003557"/>
    </source>
</evidence>
<dbReference type="InterPro" id="IPR020616">
    <property type="entry name" value="Thiolase_N"/>
</dbReference>
<dbReference type="Pfam" id="PF02803">
    <property type="entry name" value="Thiolase_C"/>
    <property type="match status" value="1"/>
</dbReference>
<dbReference type="Gene3D" id="3.40.47.10">
    <property type="match status" value="1"/>
</dbReference>
<dbReference type="Proteomes" id="UP000266287">
    <property type="component" value="Unassembled WGS sequence"/>
</dbReference>
<gene>
    <name evidence="7" type="ORF">B9J77_03345</name>
</gene>
<organism evidence="7 8">
    <name type="scientific">candidate division NPL-UPA2 bacterium Unc8</name>
    <dbReference type="NCBI Taxonomy" id="1980939"/>
    <lineage>
        <taxon>Bacteria</taxon>
    </lineage>
</organism>
<accession>A0A399FY65</accession>
<feature type="domain" description="Thiolase C-terminal" evidence="6">
    <location>
        <begin position="287"/>
        <end position="409"/>
    </location>
</feature>
<dbReference type="Pfam" id="PF00108">
    <property type="entry name" value="Thiolase_N"/>
    <property type="match status" value="1"/>
</dbReference>
<dbReference type="PANTHER" id="PTHR43365">
    <property type="entry name" value="BLR7806 PROTEIN"/>
    <property type="match status" value="1"/>
</dbReference>
<dbReference type="InterPro" id="IPR020613">
    <property type="entry name" value="Thiolase_CS"/>
</dbReference>
<evidence type="ECO:0000256" key="1">
    <source>
        <dbReference type="ARBA" id="ARBA00010982"/>
    </source>
</evidence>
<dbReference type="PROSITE" id="PS00737">
    <property type="entry name" value="THIOLASE_2"/>
    <property type="match status" value="1"/>
</dbReference>